<reference evidence="2" key="1">
    <citation type="submission" date="2024-03" db="EMBL/GenBank/DDBJ databases">
        <title>WGS assembly of Saponaria officinalis var. Norfolk2.</title>
        <authorList>
            <person name="Jenkins J."/>
            <person name="Shu S."/>
            <person name="Grimwood J."/>
            <person name="Barry K."/>
            <person name="Goodstein D."/>
            <person name="Schmutz J."/>
            <person name="Leebens-Mack J."/>
            <person name="Osbourn A."/>
        </authorList>
    </citation>
    <scope>NUCLEOTIDE SEQUENCE [LARGE SCALE GENOMIC DNA]</scope>
    <source>
        <strain evidence="2">JIC</strain>
    </source>
</reference>
<dbReference type="PANTHER" id="PTHR33095:SF114">
    <property type="entry name" value="DUF1645 FAMILY PROTEIN"/>
    <property type="match status" value="1"/>
</dbReference>
<feature type="compositionally biased region" description="Acidic residues" evidence="1">
    <location>
        <begin position="52"/>
        <end position="65"/>
    </location>
</feature>
<sequence length="293" mass="32154">MQCNSMEKNQEDRFSEIADDLGEKLTLESTSEHVECGEGDDEDDHDVVYVINDDDDDDDDEDEGGEFEFSFAGVEVNSPESAEVLFQNGQIRPTLPFSIENSEDSSEKLGPPVDKVFVVPPSPAAESSGSMSEGPYCVWRTAAESPSPEFRRKSNSTGFSRFWRMKDLLARSNSDGKDRFVFLPSSKAEKHGGGEKEKTMKKMMKVVSLRRIKVGKKHEDESKSSSSSSANGGGDKEEKKKVKKVASMSAAYEALYGKKKGGGGGGGEKSSYLPYRVGFFTNASGMTRNVHPY</sequence>
<feature type="region of interest" description="Disordered" evidence="1">
    <location>
        <begin position="209"/>
        <end position="243"/>
    </location>
</feature>
<gene>
    <name evidence="2" type="ORF">RND81_07G194900</name>
</gene>
<dbReference type="EMBL" id="JBDFQZ010000007">
    <property type="protein sequence ID" value="KAK9707394.1"/>
    <property type="molecule type" value="Genomic_DNA"/>
</dbReference>
<dbReference type="Pfam" id="PF07816">
    <property type="entry name" value="DUF1645"/>
    <property type="match status" value="1"/>
</dbReference>
<feature type="compositionally biased region" description="Basic and acidic residues" evidence="1">
    <location>
        <begin position="22"/>
        <end position="36"/>
    </location>
</feature>
<feature type="region of interest" description="Disordered" evidence="1">
    <location>
        <begin position="96"/>
        <end position="134"/>
    </location>
</feature>
<proteinExistence type="predicted"/>
<dbReference type="InterPro" id="IPR012442">
    <property type="entry name" value="DUF1645_plant"/>
</dbReference>
<protein>
    <submittedName>
        <fullName evidence="2">Uncharacterized protein</fullName>
    </submittedName>
</protein>
<dbReference type="AlphaFoldDB" id="A0AAW1JQD6"/>
<dbReference type="Proteomes" id="UP001443914">
    <property type="component" value="Unassembled WGS sequence"/>
</dbReference>
<organism evidence="2 3">
    <name type="scientific">Saponaria officinalis</name>
    <name type="common">Common soapwort</name>
    <name type="synonym">Lychnis saponaria</name>
    <dbReference type="NCBI Taxonomy" id="3572"/>
    <lineage>
        <taxon>Eukaryota</taxon>
        <taxon>Viridiplantae</taxon>
        <taxon>Streptophyta</taxon>
        <taxon>Embryophyta</taxon>
        <taxon>Tracheophyta</taxon>
        <taxon>Spermatophyta</taxon>
        <taxon>Magnoliopsida</taxon>
        <taxon>eudicotyledons</taxon>
        <taxon>Gunneridae</taxon>
        <taxon>Pentapetalae</taxon>
        <taxon>Caryophyllales</taxon>
        <taxon>Caryophyllaceae</taxon>
        <taxon>Caryophylleae</taxon>
        <taxon>Saponaria</taxon>
    </lineage>
</organism>
<keyword evidence="3" id="KW-1185">Reference proteome</keyword>
<comment type="caution">
    <text evidence="2">The sequence shown here is derived from an EMBL/GenBank/DDBJ whole genome shotgun (WGS) entry which is preliminary data.</text>
</comment>
<accession>A0AAW1JQD6</accession>
<name>A0AAW1JQD6_SAPOF</name>
<evidence type="ECO:0000256" key="1">
    <source>
        <dbReference type="SAM" id="MobiDB-lite"/>
    </source>
</evidence>
<dbReference type="PANTHER" id="PTHR33095">
    <property type="entry name" value="OS07G0619500 PROTEIN"/>
    <property type="match status" value="1"/>
</dbReference>
<feature type="region of interest" description="Disordered" evidence="1">
    <location>
        <begin position="22"/>
        <end position="65"/>
    </location>
</feature>
<evidence type="ECO:0000313" key="2">
    <source>
        <dbReference type="EMBL" id="KAK9707394.1"/>
    </source>
</evidence>
<evidence type="ECO:0000313" key="3">
    <source>
        <dbReference type="Proteomes" id="UP001443914"/>
    </source>
</evidence>